<dbReference type="Gene3D" id="3.50.50.60">
    <property type="entry name" value="FAD/NAD(P)-binding domain"/>
    <property type="match status" value="1"/>
</dbReference>
<dbReference type="RefSeq" id="WP_377213530.1">
    <property type="nucleotide sequence ID" value="NZ_JBHTJV010000025.1"/>
</dbReference>
<evidence type="ECO:0000313" key="4">
    <source>
        <dbReference type="EMBL" id="MFD0917675.1"/>
    </source>
</evidence>
<keyword evidence="5" id="KW-1185">Reference proteome</keyword>
<dbReference type="InterPro" id="IPR050493">
    <property type="entry name" value="FAD-dep_Monooxygenase_BioMet"/>
</dbReference>
<keyword evidence="2" id="KW-0503">Monooxygenase</keyword>
<dbReference type="Pfam" id="PF01494">
    <property type="entry name" value="FAD_binding_3"/>
    <property type="match status" value="1"/>
</dbReference>
<evidence type="ECO:0000313" key="5">
    <source>
        <dbReference type="Proteomes" id="UP001597101"/>
    </source>
</evidence>
<evidence type="ECO:0000259" key="3">
    <source>
        <dbReference type="Pfam" id="PF01494"/>
    </source>
</evidence>
<dbReference type="PANTHER" id="PTHR13789:SF309">
    <property type="entry name" value="PUTATIVE (AFU_ORTHOLOGUE AFUA_6G14510)-RELATED"/>
    <property type="match status" value="1"/>
</dbReference>
<evidence type="ECO:0000256" key="2">
    <source>
        <dbReference type="ARBA" id="ARBA00023033"/>
    </source>
</evidence>
<protein>
    <submittedName>
        <fullName evidence="4">FAD-dependent oxidoreductase</fullName>
    </submittedName>
</protein>
<keyword evidence="1" id="KW-0560">Oxidoreductase</keyword>
<dbReference type="PANTHER" id="PTHR13789">
    <property type="entry name" value="MONOOXYGENASE"/>
    <property type="match status" value="1"/>
</dbReference>
<dbReference type="SUPFAM" id="SSF51905">
    <property type="entry name" value="FAD/NAD(P)-binding domain"/>
    <property type="match status" value="1"/>
</dbReference>
<dbReference type="InterPro" id="IPR002938">
    <property type="entry name" value="FAD-bd"/>
</dbReference>
<dbReference type="PRINTS" id="PR00420">
    <property type="entry name" value="RNGMNOXGNASE"/>
</dbReference>
<accession>A0ABW3FL30</accession>
<gene>
    <name evidence="4" type="ORF">ACFQ14_14830</name>
</gene>
<organism evidence="4 5">
    <name type="scientific">Pseudahrensia aquimaris</name>
    <dbReference type="NCBI Taxonomy" id="744461"/>
    <lineage>
        <taxon>Bacteria</taxon>
        <taxon>Pseudomonadati</taxon>
        <taxon>Pseudomonadota</taxon>
        <taxon>Alphaproteobacteria</taxon>
        <taxon>Hyphomicrobiales</taxon>
        <taxon>Ahrensiaceae</taxon>
        <taxon>Pseudahrensia</taxon>
    </lineage>
</organism>
<dbReference type="InterPro" id="IPR036188">
    <property type="entry name" value="FAD/NAD-bd_sf"/>
</dbReference>
<name>A0ABW3FL30_9HYPH</name>
<proteinExistence type="predicted"/>
<sequence length="408" mass="44163">MDKKLSIAIAGAGMSALAVALFLHRAGHSVCIYEAFEKPAPVGSGLMLQPTGLSVLAELGLADAILSMGNRIDRLVGNDAASGRVVLDVSYERQKTGRFGLAVHRTALFDVLYKAVKAEGIEMRFSHPVTDREEQGDKVSPLVDGQAQQPVDLLIDCCGGHSPLRRSVLPYVEQRKLAYGAFWTTLDWVGEAFDPHALQQRYDKASVMIGVLPVGYCPGESSKKAAFFWSLKACDADDVRAEGIDAWKGKVRGYWPQTAPYLDQISDFDQLTLAGYGHHTLKTVYTGRVLHLGDSAHSTSPQLGQGANMALLDAASFAFALAASNSVDEALTAHQKARRWHVKVYQALSYLLTPFYQSDSIAIPKMRDLLMGSVARVPPAPALLRAMVAGTLVDPLAPIGLSHYRGKD</sequence>
<dbReference type="EMBL" id="JBHTJV010000025">
    <property type="protein sequence ID" value="MFD0917675.1"/>
    <property type="molecule type" value="Genomic_DNA"/>
</dbReference>
<evidence type="ECO:0000256" key="1">
    <source>
        <dbReference type="ARBA" id="ARBA00023002"/>
    </source>
</evidence>
<reference evidence="5" key="1">
    <citation type="journal article" date="2019" name="Int. J. Syst. Evol. Microbiol.">
        <title>The Global Catalogue of Microorganisms (GCM) 10K type strain sequencing project: providing services to taxonomists for standard genome sequencing and annotation.</title>
        <authorList>
            <consortium name="The Broad Institute Genomics Platform"/>
            <consortium name="The Broad Institute Genome Sequencing Center for Infectious Disease"/>
            <person name="Wu L."/>
            <person name="Ma J."/>
        </authorList>
    </citation>
    <scope>NUCLEOTIDE SEQUENCE [LARGE SCALE GENOMIC DNA]</scope>
    <source>
        <strain evidence="5">CCUG 60023</strain>
    </source>
</reference>
<feature type="domain" description="FAD-binding" evidence="3">
    <location>
        <begin position="6"/>
        <end position="326"/>
    </location>
</feature>
<comment type="caution">
    <text evidence="4">The sequence shown here is derived from an EMBL/GenBank/DDBJ whole genome shotgun (WGS) entry which is preliminary data.</text>
</comment>
<dbReference type="Proteomes" id="UP001597101">
    <property type="component" value="Unassembled WGS sequence"/>
</dbReference>